<comment type="caution">
    <text evidence="1">The sequence shown here is derived from an EMBL/GenBank/DDBJ whole genome shotgun (WGS) entry which is preliminary data.</text>
</comment>
<sequence>MLRIRSVSVELEWQIRNLAVIILVDLFQKHLRCWDLDKRRNLLSMLYVIRHHMMDFASPSSSPPTPPSPLPVSVGPGHQNYFFSSSPSQSPPFSPHSTHTSPENTPLLHRDLLSRPREPSAFSLDKVADELTPQRSTCLQLCLEWLFLRCCRCSWTL</sequence>
<dbReference type="EMBL" id="CM056813">
    <property type="protein sequence ID" value="KAJ8639390.1"/>
    <property type="molecule type" value="Genomic_DNA"/>
</dbReference>
<protein>
    <submittedName>
        <fullName evidence="1">Uncharacterized protein</fullName>
    </submittedName>
</protein>
<keyword evidence="2" id="KW-1185">Reference proteome</keyword>
<organism evidence="1 2">
    <name type="scientific">Persea americana</name>
    <name type="common">Avocado</name>
    <dbReference type="NCBI Taxonomy" id="3435"/>
    <lineage>
        <taxon>Eukaryota</taxon>
        <taxon>Viridiplantae</taxon>
        <taxon>Streptophyta</taxon>
        <taxon>Embryophyta</taxon>
        <taxon>Tracheophyta</taxon>
        <taxon>Spermatophyta</taxon>
        <taxon>Magnoliopsida</taxon>
        <taxon>Magnoliidae</taxon>
        <taxon>Laurales</taxon>
        <taxon>Lauraceae</taxon>
        <taxon>Persea</taxon>
    </lineage>
</organism>
<evidence type="ECO:0000313" key="1">
    <source>
        <dbReference type="EMBL" id="KAJ8639390.1"/>
    </source>
</evidence>
<evidence type="ECO:0000313" key="2">
    <source>
        <dbReference type="Proteomes" id="UP001234297"/>
    </source>
</evidence>
<reference evidence="1 2" key="1">
    <citation type="journal article" date="2022" name="Hortic Res">
        <title>A haplotype resolved chromosomal level avocado genome allows analysis of novel avocado genes.</title>
        <authorList>
            <person name="Nath O."/>
            <person name="Fletcher S.J."/>
            <person name="Hayward A."/>
            <person name="Shaw L.M."/>
            <person name="Masouleh A.K."/>
            <person name="Furtado A."/>
            <person name="Henry R.J."/>
            <person name="Mitter N."/>
        </authorList>
    </citation>
    <scope>NUCLEOTIDE SEQUENCE [LARGE SCALE GENOMIC DNA]</scope>
    <source>
        <strain evidence="2">cv. Hass</strain>
    </source>
</reference>
<proteinExistence type="predicted"/>
<name>A0ACC2M177_PERAE</name>
<gene>
    <name evidence="1" type="ORF">MRB53_016084</name>
</gene>
<accession>A0ACC2M177</accession>
<dbReference type="Proteomes" id="UP001234297">
    <property type="component" value="Chromosome 5"/>
</dbReference>